<dbReference type="Proteomes" id="UP000828390">
    <property type="component" value="Unassembled WGS sequence"/>
</dbReference>
<evidence type="ECO:0000313" key="2">
    <source>
        <dbReference type="Proteomes" id="UP000828390"/>
    </source>
</evidence>
<name>A0A9D4G3P7_DREPO</name>
<comment type="caution">
    <text evidence="1">The sequence shown here is derived from an EMBL/GenBank/DDBJ whole genome shotgun (WGS) entry which is preliminary data.</text>
</comment>
<evidence type="ECO:0000313" key="1">
    <source>
        <dbReference type="EMBL" id="KAH3808138.1"/>
    </source>
</evidence>
<dbReference type="AlphaFoldDB" id="A0A9D4G3P7"/>
<proteinExistence type="predicted"/>
<reference evidence="1" key="1">
    <citation type="journal article" date="2019" name="bioRxiv">
        <title>The Genome of the Zebra Mussel, Dreissena polymorpha: A Resource for Invasive Species Research.</title>
        <authorList>
            <person name="McCartney M.A."/>
            <person name="Auch B."/>
            <person name="Kono T."/>
            <person name="Mallez S."/>
            <person name="Zhang Y."/>
            <person name="Obille A."/>
            <person name="Becker A."/>
            <person name="Abrahante J.E."/>
            <person name="Garbe J."/>
            <person name="Badalamenti J.P."/>
            <person name="Herman A."/>
            <person name="Mangelson H."/>
            <person name="Liachko I."/>
            <person name="Sullivan S."/>
            <person name="Sone E.D."/>
            <person name="Koren S."/>
            <person name="Silverstein K.A.T."/>
            <person name="Beckman K.B."/>
            <person name="Gohl D.M."/>
        </authorList>
    </citation>
    <scope>NUCLEOTIDE SEQUENCE</scope>
    <source>
        <strain evidence="1">Duluth1</strain>
        <tissue evidence="1">Whole animal</tissue>
    </source>
</reference>
<dbReference type="EMBL" id="JAIWYP010000006">
    <property type="protein sequence ID" value="KAH3808138.1"/>
    <property type="molecule type" value="Genomic_DNA"/>
</dbReference>
<gene>
    <name evidence="1" type="ORF">DPMN_136489</name>
</gene>
<accession>A0A9D4G3P7</accession>
<reference evidence="1" key="2">
    <citation type="submission" date="2020-11" db="EMBL/GenBank/DDBJ databases">
        <authorList>
            <person name="McCartney M.A."/>
            <person name="Auch B."/>
            <person name="Kono T."/>
            <person name="Mallez S."/>
            <person name="Becker A."/>
            <person name="Gohl D.M."/>
            <person name="Silverstein K.A.T."/>
            <person name="Koren S."/>
            <person name="Bechman K.B."/>
            <person name="Herman A."/>
            <person name="Abrahante J.E."/>
            <person name="Garbe J."/>
        </authorList>
    </citation>
    <scope>NUCLEOTIDE SEQUENCE</scope>
    <source>
        <strain evidence="1">Duluth1</strain>
        <tissue evidence="1">Whole animal</tissue>
    </source>
</reference>
<organism evidence="1 2">
    <name type="scientific">Dreissena polymorpha</name>
    <name type="common">Zebra mussel</name>
    <name type="synonym">Mytilus polymorpha</name>
    <dbReference type="NCBI Taxonomy" id="45954"/>
    <lineage>
        <taxon>Eukaryota</taxon>
        <taxon>Metazoa</taxon>
        <taxon>Spiralia</taxon>
        <taxon>Lophotrochozoa</taxon>
        <taxon>Mollusca</taxon>
        <taxon>Bivalvia</taxon>
        <taxon>Autobranchia</taxon>
        <taxon>Heteroconchia</taxon>
        <taxon>Euheterodonta</taxon>
        <taxon>Imparidentia</taxon>
        <taxon>Neoheterodontei</taxon>
        <taxon>Myida</taxon>
        <taxon>Dreissenoidea</taxon>
        <taxon>Dreissenidae</taxon>
        <taxon>Dreissena</taxon>
    </lineage>
</organism>
<protein>
    <submittedName>
        <fullName evidence="1">Uncharacterized protein</fullName>
    </submittedName>
</protein>
<keyword evidence="2" id="KW-1185">Reference proteome</keyword>
<sequence>MSNLSLDNLLCHAKETFRRKYADQWQLDLVFQPKLRTYRQIKHELGCENYVYATTKALEILHCSNKNRYLAAAD</sequence>